<dbReference type="PANTHER" id="PTHR10458">
    <property type="entry name" value="PEPTIDE DEFORMYLASE"/>
    <property type="match status" value="1"/>
</dbReference>
<feature type="binding site" evidence="6">
    <location>
        <position position="120"/>
    </location>
    <ligand>
        <name>Fe cation</name>
        <dbReference type="ChEBI" id="CHEBI:24875"/>
    </ligand>
</feature>
<dbReference type="Proteomes" id="UP001596957">
    <property type="component" value="Unassembled WGS sequence"/>
</dbReference>
<evidence type="ECO:0000313" key="7">
    <source>
        <dbReference type="EMBL" id="MFD0282140.1"/>
    </source>
</evidence>
<dbReference type="HAMAP" id="MF_00163">
    <property type="entry name" value="Pep_deformylase"/>
    <property type="match status" value="1"/>
</dbReference>
<dbReference type="GO" id="GO:0042586">
    <property type="term" value="F:peptide deformylase activity"/>
    <property type="evidence" value="ECO:0007669"/>
    <property type="project" value="UniProtKB-EC"/>
</dbReference>
<dbReference type="PIRSF" id="PIRSF004749">
    <property type="entry name" value="Pep_def"/>
    <property type="match status" value="1"/>
</dbReference>
<evidence type="ECO:0000256" key="2">
    <source>
        <dbReference type="ARBA" id="ARBA00022723"/>
    </source>
</evidence>
<dbReference type="EC" id="3.5.1.88" evidence="6"/>
<name>A0ABW2VEN9_9ACTN</name>
<comment type="similarity">
    <text evidence="1 6">Belongs to the polypeptide deformylase family.</text>
</comment>
<comment type="caution">
    <text evidence="7">The sequence shown here is derived from an EMBL/GenBank/DDBJ whole genome shotgun (WGS) entry which is preliminary data.</text>
</comment>
<dbReference type="PRINTS" id="PR01576">
    <property type="entry name" value="PDEFORMYLASE"/>
</dbReference>
<proteinExistence type="inferred from homology"/>
<dbReference type="Pfam" id="PF01327">
    <property type="entry name" value="Pep_deformylase"/>
    <property type="match status" value="1"/>
</dbReference>
<sequence length="208" mass="23264">MPRVFVQGRPVDAYPRLAPEARRGSVRRITEVGEEVLHRPCRDVTEFGPDLAALIADMFLTMHVADGAGLAANQVGVDLRLFVYDCPDDDGVRHVGHIANPVLDPLDPAGRRLLDEGEGCLSVPGAVMDVLRPDRAVVRGFDQDGNALVIEGTGYFARCLQHETDHVNGQIYLDRLSQRERRDALRQMEDRRERVFARRADKEAELSR</sequence>
<feature type="binding site" evidence="6">
    <location>
        <position position="162"/>
    </location>
    <ligand>
        <name>Fe cation</name>
        <dbReference type="ChEBI" id="CHEBI:24875"/>
    </ligand>
</feature>
<dbReference type="PANTHER" id="PTHR10458:SF2">
    <property type="entry name" value="PEPTIDE DEFORMYLASE, MITOCHONDRIAL"/>
    <property type="match status" value="1"/>
</dbReference>
<dbReference type="RefSeq" id="WP_330306605.1">
    <property type="nucleotide sequence ID" value="NZ_JBHTBI010000001.1"/>
</dbReference>
<keyword evidence="4 6" id="KW-0648">Protein biosynthesis</keyword>
<keyword evidence="3 6" id="KW-0378">Hydrolase</keyword>
<gene>
    <name evidence="6 7" type="primary">def</name>
    <name evidence="7" type="ORF">ACFQZP_10660</name>
</gene>
<comment type="function">
    <text evidence="6">Removes the formyl group from the N-terminal Met of newly synthesized proteins. Requires at least a dipeptide for an efficient rate of reaction. N-terminal L-methionine is a prerequisite for activity but the enzyme has broad specificity at other positions.</text>
</comment>
<keyword evidence="5 6" id="KW-0408">Iron</keyword>
<feature type="binding site" evidence="6">
    <location>
        <position position="166"/>
    </location>
    <ligand>
        <name>Fe cation</name>
        <dbReference type="ChEBI" id="CHEBI:24875"/>
    </ligand>
</feature>
<dbReference type="NCBIfam" id="TIGR00079">
    <property type="entry name" value="pept_deformyl"/>
    <property type="match status" value="1"/>
</dbReference>
<dbReference type="NCBIfam" id="NF001159">
    <property type="entry name" value="PRK00150.1-3"/>
    <property type="match status" value="1"/>
</dbReference>
<reference evidence="8" key="1">
    <citation type="journal article" date="2019" name="Int. J. Syst. Evol. Microbiol.">
        <title>The Global Catalogue of Microorganisms (GCM) 10K type strain sequencing project: providing services to taxonomists for standard genome sequencing and annotation.</title>
        <authorList>
            <consortium name="The Broad Institute Genomics Platform"/>
            <consortium name="The Broad Institute Genome Sequencing Center for Infectious Disease"/>
            <person name="Wu L."/>
            <person name="Ma J."/>
        </authorList>
    </citation>
    <scope>NUCLEOTIDE SEQUENCE [LARGE SCALE GENOMIC DNA]</scope>
    <source>
        <strain evidence="8">CGMCC 4.7198</strain>
    </source>
</reference>
<organism evidence="7 8">
    <name type="scientific">Streptomyces lutosisoli</name>
    <dbReference type="NCBI Taxonomy" id="2665721"/>
    <lineage>
        <taxon>Bacteria</taxon>
        <taxon>Bacillati</taxon>
        <taxon>Actinomycetota</taxon>
        <taxon>Actinomycetes</taxon>
        <taxon>Kitasatosporales</taxon>
        <taxon>Streptomycetaceae</taxon>
        <taxon>Streptomyces</taxon>
    </lineage>
</organism>
<evidence type="ECO:0000313" key="8">
    <source>
        <dbReference type="Proteomes" id="UP001596957"/>
    </source>
</evidence>
<keyword evidence="2 6" id="KW-0479">Metal-binding</keyword>
<dbReference type="SUPFAM" id="SSF56420">
    <property type="entry name" value="Peptide deformylase"/>
    <property type="match status" value="1"/>
</dbReference>
<evidence type="ECO:0000256" key="5">
    <source>
        <dbReference type="ARBA" id="ARBA00023004"/>
    </source>
</evidence>
<evidence type="ECO:0000256" key="4">
    <source>
        <dbReference type="ARBA" id="ARBA00022917"/>
    </source>
</evidence>
<comment type="catalytic activity">
    <reaction evidence="6">
        <text>N-terminal N-formyl-L-methionyl-[peptide] + H2O = N-terminal L-methionyl-[peptide] + formate</text>
        <dbReference type="Rhea" id="RHEA:24420"/>
        <dbReference type="Rhea" id="RHEA-COMP:10639"/>
        <dbReference type="Rhea" id="RHEA-COMP:10640"/>
        <dbReference type="ChEBI" id="CHEBI:15377"/>
        <dbReference type="ChEBI" id="CHEBI:15740"/>
        <dbReference type="ChEBI" id="CHEBI:49298"/>
        <dbReference type="ChEBI" id="CHEBI:64731"/>
        <dbReference type="EC" id="3.5.1.88"/>
    </reaction>
</comment>
<dbReference type="InterPro" id="IPR036821">
    <property type="entry name" value="Peptide_deformylase_sf"/>
</dbReference>
<evidence type="ECO:0000256" key="1">
    <source>
        <dbReference type="ARBA" id="ARBA00010759"/>
    </source>
</evidence>
<dbReference type="CDD" id="cd00487">
    <property type="entry name" value="Pep_deformylase"/>
    <property type="match status" value="1"/>
</dbReference>
<feature type="active site" evidence="6">
    <location>
        <position position="163"/>
    </location>
</feature>
<evidence type="ECO:0000256" key="6">
    <source>
        <dbReference type="HAMAP-Rule" id="MF_00163"/>
    </source>
</evidence>
<accession>A0ABW2VEN9</accession>
<dbReference type="Gene3D" id="3.90.45.10">
    <property type="entry name" value="Peptide deformylase"/>
    <property type="match status" value="1"/>
</dbReference>
<protein>
    <recommendedName>
        <fullName evidence="6">Peptide deformylase</fullName>
        <shortName evidence="6">PDF</shortName>
        <ecNumber evidence="6">3.5.1.88</ecNumber>
    </recommendedName>
    <alternativeName>
        <fullName evidence="6">Polypeptide deformylase</fullName>
    </alternativeName>
</protein>
<keyword evidence="8" id="KW-1185">Reference proteome</keyword>
<comment type="cofactor">
    <cofactor evidence="6">
        <name>Fe(2+)</name>
        <dbReference type="ChEBI" id="CHEBI:29033"/>
    </cofactor>
    <text evidence="6">Binds 1 Fe(2+) ion.</text>
</comment>
<evidence type="ECO:0000256" key="3">
    <source>
        <dbReference type="ARBA" id="ARBA00022801"/>
    </source>
</evidence>
<dbReference type="InterPro" id="IPR023635">
    <property type="entry name" value="Peptide_deformylase"/>
</dbReference>
<dbReference type="EMBL" id="JBHTEC010000001">
    <property type="protein sequence ID" value="MFD0282140.1"/>
    <property type="molecule type" value="Genomic_DNA"/>
</dbReference>